<reference evidence="8" key="1">
    <citation type="submission" date="2010-08" db="EMBL/GenBank/DDBJ databases">
        <authorList>
            <consortium name="Caenorhabditis japonica Sequencing Consortium"/>
            <person name="Wilson R.K."/>
        </authorList>
    </citation>
    <scope>NUCLEOTIDE SEQUENCE [LARGE SCALE GENOMIC DNA]</scope>
    <source>
        <strain evidence="8">DF5081</strain>
    </source>
</reference>
<organism evidence="7 8">
    <name type="scientific">Caenorhabditis japonica</name>
    <dbReference type="NCBI Taxonomy" id="281687"/>
    <lineage>
        <taxon>Eukaryota</taxon>
        <taxon>Metazoa</taxon>
        <taxon>Ecdysozoa</taxon>
        <taxon>Nematoda</taxon>
        <taxon>Chromadorea</taxon>
        <taxon>Rhabditida</taxon>
        <taxon>Rhabditina</taxon>
        <taxon>Rhabditomorpha</taxon>
        <taxon>Rhabditoidea</taxon>
        <taxon>Rhabditidae</taxon>
        <taxon>Peloderinae</taxon>
        <taxon>Caenorhabditis</taxon>
    </lineage>
</organism>
<keyword evidence="4 5" id="KW-0862">Zinc</keyword>
<dbReference type="GO" id="GO:0008270">
    <property type="term" value="F:zinc ion binding"/>
    <property type="evidence" value="ECO:0007669"/>
    <property type="project" value="UniProtKB-KW"/>
</dbReference>
<evidence type="ECO:0000256" key="2">
    <source>
        <dbReference type="ARBA" id="ARBA00022737"/>
    </source>
</evidence>
<evidence type="ECO:0000256" key="5">
    <source>
        <dbReference type="PROSITE-ProRule" id="PRU00723"/>
    </source>
</evidence>
<dbReference type="PANTHER" id="PTHR12547:SF132">
    <property type="entry name" value="PHARYNX AND INTESTINE IN EXCESS PROTEIN 1"/>
    <property type="match status" value="1"/>
</dbReference>
<dbReference type="InterPro" id="IPR036855">
    <property type="entry name" value="Znf_CCCH_sf"/>
</dbReference>
<feature type="domain" description="C3H1-type" evidence="6">
    <location>
        <begin position="118"/>
        <end position="146"/>
    </location>
</feature>
<feature type="zinc finger region" description="C3H1-type" evidence="5">
    <location>
        <begin position="118"/>
        <end position="146"/>
    </location>
</feature>
<keyword evidence="8" id="KW-1185">Reference proteome</keyword>
<sequence>MSRKPLAEQMALLNNPDDTADSTSFADRSNSLLNATCPARIQNTSASNMSFTFGSDRVSRRLKREPLRISPLEQIDENPAARRRSPSTSRRYNVSFFGLPRVYLFHSRAFLLQQHSETYKTKLCDAFRRQGHCPYNNNCPYAHGTDELRVPLRRKTFARESARYRRDTSDDSIRVPPRRCDENRRYQPRGQPICKNFERGNCRYGPRCKYIHREQMQCFEPNASIYVPAEPQPPMPFYQNGQCFVPAQPYFVPAQYVQADMNQTMPMYTTAAPTYYYHPMATTPVMDQPAPTPLMMMTDLSDTSFAVPAPSSLPMPQTIEQFPEGFFQHPPPPLIQPN</sequence>
<feature type="zinc finger region" description="C3H1-type" evidence="5">
    <location>
        <begin position="188"/>
        <end position="215"/>
    </location>
</feature>
<dbReference type="EnsemblMetazoa" id="CJA17345b.1">
    <property type="protein sequence ID" value="CJA17345b.1"/>
    <property type="gene ID" value="WBGene00136550"/>
</dbReference>
<keyword evidence="1 5" id="KW-0479">Metal-binding</keyword>
<dbReference type="GO" id="GO:0043186">
    <property type="term" value="C:P granule"/>
    <property type="evidence" value="ECO:0007669"/>
    <property type="project" value="UniProtKB-ARBA"/>
</dbReference>
<feature type="domain" description="C3H1-type" evidence="6">
    <location>
        <begin position="188"/>
        <end position="215"/>
    </location>
</feature>
<proteinExistence type="predicted"/>
<dbReference type="AlphaFoldDB" id="A0A8R1E0W2"/>
<protein>
    <recommendedName>
        <fullName evidence="6">C3H1-type domain-containing protein</fullName>
    </recommendedName>
</protein>
<keyword evidence="3 5" id="KW-0863">Zinc-finger</keyword>
<dbReference type="SUPFAM" id="SSF90229">
    <property type="entry name" value="CCCH zinc finger"/>
    <property type="match status" value="2"/>
</dbReference>
<evidence type="ECO:0000313" key="7">
    <source>
        <dbReference type="EnsemblMetazoa" id="CJA17345b.1"/>
    </source>
</evidence>
<dbReference type="InterPro" id="IPR000571">
    <property type="entry name" value="Znf_CCCH"/>
</dbReference>
<dbReference type="Gene3D" id="4.10.1000.10">
    <property type="entry name" value="Zinc finger, CCCH-type"/>
    <property type="match status" value="2"/>
</dbReference>
<dbReference type="Proteomes" id="UP000005237">
    <property type="component" value="Unassembled WGS sequence"/>
</dbReference>
<evidence type="ECO:0000256" key="3">
    <source>
        <dbReference type="ARBA" id="ARBA00022771"/>
    </source>
</evidence>
<dbReference type="Pfam" id="PF00642">
    <property type="entry name" value="zf-CCCH"/>
    <property type="match status" value="2"/>
</dbReference>
<reference evidence="7" key="2">
    <citation type="submission" date="2022-06" db="UniProtKB">
        <authorList>
            <consortium name="EnsemblMetazoa"/>
        </authorList>
    </citation>
    <scope>IDENTIFICATION</scope>
    <source>
        <strain evidence="7">DF5081</strain>
    </source>
</reference>
<accession>A0A8R1E0W2</accession>
<dbReference type="GO" id="GO:0005829">
    <property type="term" value="C:cytosol"/>
    <property type="evidence" value="ECO:0007669"/>
    <property type="project" value="TreeGrafter"/>
</dbReference>
<evidence type="ECO:0000256" key="1">
    <source>
        <dbReference type="ARBA" id="ARBA00022723"/>
    </source>
</evidence>
<dbReference type="PROSITE" id="PS50103">
    <property type="entry name" value="ZF_C3H1"/>
    <property type="match status" value="2"/>
</dbReference>
<dbReference type="InterPro" id="IPR045877">
    <property type="entry name" value="ZFP36-like"/>
</dbReference>
<dbReference type="PANTHER" id="PTHR12547">
    <property type="entry name" value="CCCH ZINC FINGER/TIS11-RELATED"/>
    <property type="match status" value="1"/>
</dbReference>
<evidence type="ECO:0000259" key="6">
    <source>
        <dbReference type="PROSITE" id="PS50103"/>
    </source>
</evidence>
<dbReference type="GO" id="GO:0003730">
    <property type="term" value="F:mRNA 3'-UTR binding"/>
    <property type="evidence" value="ECO:0007669"/>
    <property type="project" value="TreeGrafter"/>
</dbReference>
<dbReference type="FunFam" id="4.10.1000.10:FF:000001">
    <property type="entry name" value="zinc finger CCCH domain-containing protein 15-like"/>
    <property type="match status" value="1"/>
</dbReference>
<evidence type="ECO:0000256" key="4">
    <source>
        <dbReference type="ARBA" id="ARBA00022833"/>
    </source>
</evidence>
<keyword evidence="2" id="KW-0677">Repeat</keyword>
<name>A0A8R1E0W2_CAEJA</name>
<evidence type="ECO:0000313" key="8">
    <source>
        <dbReference type="Proteomes" id="UP000005237"/>
    </source>
</evidence>
<dbReference type="SMART" id="SM00356">
    <property type="entry name" value="ZnF_C3H1"/>
    <property type="match status" value="2"/>
</dbReference>